<sequence length="363" mass="41023">MRTGRPKVELLLSDEERAQLQSFARSRSLPAALSNRARIVLSSADGELNSAIAERLKLTKATVGKWRARFIERRIPGLYDDVRPGKPRTIDDERVAKLINTTLHTKPADGSTHWSVRSVAAETGISKTSVARYFQLFGLQPHRTEGFKLSNDPFFIEKLRDVVGLYLSPPDNALVICVDEKSQCQALERTQPMLPMGLGYVEGVTHDYKRHGTTTLFAALNVLNGAVLAACKPRHRHQEFLSFLREIDKAVPLELDVHCICDNYATHSHPKVKAWLATKPRWHMHFIPTYSSWLNQVERFFALITDKAIRRGSFTSVKQLVQRIDHFVAAHNANCQPFKWTATADSILEKLHRLCSRISGTGH</sequence>
<dbReference type="InterPro" id="IPR038717">
    <property type="entry name" value="Tc1-like_DDE_dom"/>
</dbReference>
<dbReference type="KEGG" id="cke:B5M06_07650"/>
<dbReference type="OrthoDB" id="2375382at2"/>
<dbReference type="Pfam" id="PF13565">
    <property type="entry name" value="HTH_32"/>
    <property type="match status" value="1"/>
</dbReference>
<dbReference type="SUPFAM" id="SSF53098">
    <property type="entry name" value="Ribonuclease H-like"/>
    <property type="match status" value="1"/>
</dbReference>
<dbReference type="PANTHER" id="PTHR30347">
    <property type="entry name" value="POTASSIUM CHANNEL RELATED"/>
    <property type="match status" value="1"/>
</dbReference>
<evidence type="ECO:0000259" key="1">
    <source>
        <dbReference type="Pfam" id="PF13358"/>
    </source>
</evidence>
<dbReference type="EMBL" id="CP020121">
    <property type="protein sequence ID" value="AQZ98462.1"/>
    <property type="molecule type" value="Genomic_DNA"/>
</dbReference>
<reference evidence="3 4" key="1">
    <citation type="submission" date="2017-03" db="EMBL/GenBank/DDBJ databases">
        <title>Rapid Whole Genome Sequencing of Comamonas kerstersii Causing Continuous ambulatory Peritoneal Dialysis-Associated Peritonitis.</title>
        <authorList>
            <person name="Zheng B."/>
        </authorList>
    </citation>
    <scope>NUCLEOTIDE SEQUENCE [LARGE SCALE GENOMIC DNA]</scope>
    <source>
        <strain evidence="3 4">8943</strain>
    </source>
</reference>
<dbReference type="NCBIfam" id="NF033545">
    <property type="entry name" value="transpos_IS630"/>
    <property type="match status" value="1"/>
</dbReference>
<dbReference type="EMBL" id="CP020121">
    <property type="protein sequence ID" value="AQZ98148.1"/>
    <property type="molecule type" value="Genomic_DNA"/>
</dbReference>
<evidence type="ECO:0000313" key="2">
    <source>
        <dbReference type="EMBL" id="AQZ98148.1"/>
    </source>
</evidence>
<organism evidence="3 4">
    <name type="scientific">Comamonas kerstersii</name>
    <dbReference type="NCBI Taxonomy" id="225992"/>
    <lineage>
        <taxon>Bacteria</taxon>
        <taxon>Pseudomonadati</taxon>
        <taxon>Pseudomonadota</taxon>
        <taxon>Betaproteobacteria</taxon>
        <taxon>Burkholderiales</taxon>
        <taxon>Comamonadaceae</taxon>
        <taxon>Comamonas</taxon>
    </lineage>
</organism>
<dbReference type="InterPro" id="IPR012337">
    <property type="entry name" value="RNaseH-like_sf"/>
</dbReference>
<name>A0A1V0BF21_9BURK</name>
<dbReference type="InterPro" id="IPR009057">
    <property type="entry name" value="Homeodomain-like_sf"/>
</dbReference>
<dbReference type="GeneID" id="83039572"/>
<dbReference type="Gene3D" id="3.30.420.10">
    <property type="entry name" value="Ribonuclease H-like superfamily/Ribonuclease H"/>
    <property type="match status" value="1"/>
</dbReference>
<feature type="domain" description="Tc1-like transposase DDE" evidence="1">
    <location>
        <begin position="175"/>
        <end position="320"/>
    </location>
</feature>
<dbReference type="Proteomes" id="UP000242792">
    <property type="component" value="Chromosome"/>
</dbReference>
<proteinExistence type="predicted"/>
<dbReference type="GO" id="GO:0003676">
    <property type="term" value="F:nucleic acid binding"/>
    <property type="evidence" value="ECO:0007669"/>
    <property type="project" value="InterPro"/>
</dbReference>
<dbReference type="Pfam" id="PF13358">
    <property type="entry name" value="DDE_3"/>
    <property type="match status" value="1"/>
</dbReference>
<dbReference type="InterPro" id="IPR052702">
    <property type="entry name" value="MscS-like_channel"/>
</dbReference>
<evidence type="ECO:0000313" key="3">
    <source>
        <dbReference type="EMBL" id="AQZ98462.1"/>
    </source>
</evidence>
<dbReference type="InterPro" id="IPR036397">
    <property type="entry name" value="RNaseH_sf"/>
</dbReference>
<dbReference type="InterPro" id="IPR047655">
    <property type="entry name" value="Transpos_IS630-like"/>
</dbReference>
<protein>
    <submittedName>
        <fullName evidence="3">IS630 family transposase</fullName>
    </submittedName>
</protein>
<dbReference type="RefSeq" id="WP_054065682.1">
    <property type="nucleotide sequence ID" value="NZ_CP020121.1"/>
</dbReference>
<evidence type="ECO:0000313" key="4">
    <source>
        <dbReference type="Proteomes" id="UP000242792"/>
    </source>
</evidence>
<dbReference type="SUPFAM" id="SSF46689">
    <property type="entry name" value="Homeodomain-like"/>
    <property type="match status" value="1"/>
</dbReference>
<dbReference type="PANTHER" id="PTHR30347:SF1">
    <property type="entry name" value="MECHANOSENSITIVE CHANNEL MSCK"/>
    <property type="match status" value="1"/>
</dbReference>
<gene>
    <name evidence="2" type="ORF">B5M06_07650</name>
    <name evidence="3" type="ORF">B5M06_09585</name>
</gene>
<dbReference type="KEGG" id="cke:B5M06_09585"/>
<dbReference type="AlphaFoldDB" id="A0A1V0BF21"/>
<accession>A0A1V0BF21</accession>